<dbReference type="InterPro" id="IPR005064">
    <property type="entry name" value="BUG"/>
</dbReference>
<dbReference type="Proteomes" id="UP000318405">
    <property type="component" value="Unassembled WGS sequence"/>
</dbReference>
<dbReference type="Gene3D" id="3.40.190.150">
    <property type="entry name" value="Bordetella uptake gene, domain 1"/>
    <property type="match status" value="1"/>
</dbReference>
<evidence type="ECO:0000313" key="4">
    <source>
        <dbReference type="Proteomes" id="UP000318405"/>
    </source>
</evidence>
<dbReference type="PANTHER" id="PTHR42928:SF5">
    <property type="entry name" value="BLR1237 PROTEIN"/>
    <property type="match status" value="1"/>
</dbReference>
<dbReference type="EMBL" id="VLTJ01000029">
    <property type="protein sequence ID" value="TSH92939.1"/>
    <property type="molecule type" value="Genomic_DNA"/>
</dbReference>
<dbReference type="InterPro" id="IPR042100">
    <property type="entry name" value="Bug_dom1"/>
</dbReference>
<dbReference type="PANTHER" id="PTHR42928">
    <property type="entry name" value="TRICARBOXYLATE-BINDING PROTEIN"/>
    <property type="match status" value="1"/>
</dbReference>
<dbReference type="PIRSF" id="PIRSF017082">
    <property type="entry name" value="YflP"/>
    <property type="match status" value="1"/>
</dbReference>
<name>A0A556AJ93_9BURK</name>
<sequence>MMYKLFASACIGLAALGSTPIASADTWPSRPIVLLVPWAPGGSSDTIARILGEDLSRRLNTTVVVENKPGAGGTIGSAQLARAKPDGYTFMLGVSGDQVNAEFLYPNLSYSPSKDIVPVSTVAREAILIAGNAKLPAAGPQDMLALAGKQELSFGTSGIGSTGHLAGELLKRRAHAQLNAIPYKGNAPAITDAIAGHVDMVIASPVAVVEHVRTGSLKALAVTSAERIEQLPDVPTLKESGYDIEVNTWYMVVAPAKTPQDIVERMSAAVRESVASPAVHARITQIGAIPQASTPQEMGALLKDERTVWGKLIQEAGISAQ</sequence>
<keyword evidence="4" id="KW-1185">Reference proteome</keyword>
<dbReference type="CDD" id="cd07012">
    <property type="entry name" value="PBP2_Bug_TTT"/>
    <property type="match status" value="1"/>
</dbReference>
<dbReference type="AlphaFoldDB" id="A0A556AJ93"/>
<dbReference type="Gene3D" id="3.40.190.10">
    <property type="entry name" value="Periplasmic binding protein-like II"/>
    <property type="match status" value="1"/>
</dbReference>
<evidence type="ECO:0000313" key="3">
    <source>
        <dbReference type="EMBL" id="TSH92939.1"/>
    </source>
</evidence>
<feature type="chain" id="PRO_5021931530" evidence="2">
    <location>
        <begin position="25"/>
        <end position="321"/>
    </location>
</feature>
<organism evidence="3 4">
    <name type="scientific">Verticiella sediminum</name>
    <dbReference type="NCBI Taxonomy" id="1247510"/>
    <lineage>
        <taxon>Bacteria</taxon>
        <taxon>Pseudomonadati</taxon>
        <taxon>Pseudomonadota</taxon>
        <taxon>Betaproteobacteria</taxon>
        <taxon>Burkholderiales</taxon>
        <taxon>Alcaligenaceae</taxon>
        <taxon>Verticiella</taxon>
    </lineage>
</organism>
<keyword evidence="2" id="KW-0732">Signal</keyword>
<gene>
    <name evidence="3" type="ORF">FOZ76_16255</name>
</gene>
<evidence type="ECO:0000256" key="1">
    <source>
        <dbReference type="ARBA" id="ARBA00006987"/>
    </source>
</evidence>
<reference evidence="3 4" key="1">
    <citation type="submission" date="2019-07" db="EMBL/GenBank/DDBJ databases">
        <title>Qingshengfaniella alkalisoli gen. nov., sp. nov., isolated from saline soil.</title>
        <authorList>
            <person name="Xu L."/>
            <person name="Huang X.-X."/>
            <person name="Sun J.-Q."/>
        </authorList>
    </citation>
    <scope>NUCLEOTIDE SEQUENCE [LARGE SCALE GENOMIC DNA]</scope>
    <source>
        <strain evidence="3 4">DSM 27279</strain>
    </source>
</reference>
<proteinExistence type="inferred from homology"/>
<evidence type="ECO:0000256" key="2">
    <source>
        <dbReference type="SAM" id="SignalP"/>
    </source>
</evidence>
<comment type="similarity">
    <text evidence="1">Belongs to the UPF0065 (bug) family.</text>
</comment>
<dbReference type="OrthoDB" id="8970543at2"/>
<dbReference type="Pfam" id="PF03401">
    <property type="entry name" value="TctC"/>
    <property type="match status" value="1"/>
</dbReference>
<accession>A0A556AJ93</accession>
<protein>
    <submittedName>
        <fullName evidence="3">Tripartite tricarboxylate transporter substrate binding protein</fullName>
    </submittedName>
</protein>
<comment type="caution">
    <text evidence="3">The sequence shown here is derived from an EMBL/GenBank/DDBJ whole genome shotgun (WGS) entry which is preliminary data.</text>
</comment>
<feature type="signal peptide" evidence="2">
    <location>
        <begin position="1"/>
        <end position="24"/>
    </location>
</feature>
<dbReference type="SUPFAM" id="SSF53850">
    <property type="entry name" value="Periplasmic binding protein-like II"/>
    <property type="match status" value="1"/>
</dbReference>
<dbReference type="RefSeq" id="WP_143949305.1">
    <property type="nucleotide sequence ID" value="NZ_BAABMB010000001.1"/>
</dbReference>